<proteinExistence type="predicted"/>
<name>A0ACC3DPV4_9PEZI</name>
<protein>
    <submittedName>
        <fullName evidence="1">Uncharacterized protein</fullName>
    </submittedName>
</protein>
<evidence type="ECO:0000313" key="1">
    <source>
        <dbReference type="EMBL" id="KAK3078563.1"/>
    </source>
</evidence>
<dbReference type="Proteomes" id="UP001186974">
    <property type="component" value="Unassembled WGS sequence"/>
</dbReference>
<reference evidence="1" key="1">
    <citation type="submission" date="2024-09" db="EMBL/GenBank/DDBJ databases">
        <title>Black Yeasts Isolated from many extreme environments.</title>
        <authorList>
            <person name="Coleine C."/>
            <person name="Stajich J.E."/>
            <person name="Selbmann L."/>
        </authorList>
    </citation>
    <scope>NUCLEOTIDE SEQUENCE</scope>
    <source>
        <strain evidence="1">CCFEE 5737</strain>
    </source>
</reference>
<keyword evidence="2" id="KW-1185">Reference proteome</keyword>
<accession>A0ACC3DPV4</accession>
<sequence length="209" mass="24046">MVAPILSSSLLAVIIDCCSNTIAQHLKAWKNGVPLVFDWTLFMHFALFACLTAPLNYLWQNWLERTFPGWKLERRAHNDQHVDLENLGASKEGRDEEDRSRDIGDANTFRVRDWKNIGKKWFTDCITLGALFNTVAFLVIMGVFKHKSFASIGLDLRKETFKIIFDSYKVWPIANIISTTYVPVERRIVFLSCCGLLWNIYLSLVAARL</sequence>
<comment type="caution">
    <text evidence="1">The sequence shown here is derived from an EMBL/GenBank/DDBJ whole genome shotgun (WGS) entry which is preliminary data.</text>
</comment>
<dbReference type="EMBL" id="JAWDJW010001791">
    <property type="protein sequence ID" value="KAK3078563.1"/>
    <property type="molecule type" value="Genomic_DNA"/>
</dbReference>
<evidence type="ECO:0000313" key="2">
    <source>
        <dbReference type="Proteomes" id="UP001186974"/>
    </source>
</evidence>
<organism evidence="1 2">
    <name type="scientific">Coniosporium uncinatum</name>
    <dbReference type="NCBI Taxonomy" id="93489"/>
    <lineage>
        <taxon>Eukaryota</taxon>
        <taxon>Fungi</taxon>
        <taxon>Dikarya</taxon>
        <taxon>Ascomycota</taxon>
        <taxon>Pezizomycotina</taxon>
        <taxon>Dothideomycetes</taxon>
        <taxon>Dothideomycetes incertae sedis</taxon>
        <taxon>Coniosporium</taxon>
    </lineage>
</organism>
<gene>
    <name evidence="1" type="ORF">LTS18_007194</name>
</gene>